<comment type="caution">
    <text evidence="1">The sequence shown here is derived from an EMBL/GenBank/DDBJ whole genome shotgun (WGS) entry which is preliminary data.</text>
</comment>
<reference evidence="1 2" key="1">
    <citation type="submission" date="2019-03" db="EMBL/GenBank/DDBJ databases">
        <title>Cohnella endophytica sp. nov., a novel endophytic bacterium isolated from bark of Sonneratia apetala.</title>
        <authorList>
            <person name="Tuo L."/>
        </authorList>
    </citation>
    <scope>NUCLEOTIDE SEQUENCE [LARGE SCALE GENOMIC DNA]</scope>
    <source>
        <strain evidence="1 2">CCTCC AB 208254</strain>
    </source>
</reference>
<evidence type="ECO:0000313" key="2">
    <source>
        <dbReference type="Proteomes" id="UP000297900"/>
    </source>
</evidence>
<name>A0A4Y8LWI9_9BACL</name>
<dbReference type="AlphaFoldDB" id="A0A4Y8LWI9"/>
<dbReference type="Proteomes" id="UP000297900">
    <property type="component" value="Unassembled WGS sequence"/>
</dbReference>
<keyword evidence="2" id="KW-1185">Reference proteome</keyword>
<organism evidence="1 2">
    <name type="scientific">Cohnella luojiensis</name>
    <dbReference type="NCBI Taxonomy" id="652876"/>
    <lineage>
        <taxon>Bacteria</taxon>
        <taxon>Bacillati</taxon>
        <taxon>Bacillota</taxon>
        <taxon>Bacilli</taxon>
        <taxon>Bacillales</taxon>
        <taxon>Paenibacillaceae</taxon>
        <taxon>Cohnella</taxon>
    </lineage>
</organism>
<protein>
    <submittedName>
        <fullName evidence="1">Uncharacterized protein</fullName>
    </submittedName>
</protein>
<dbReference type="OrthoDB" id="2634395at2"/>
<accession>A0A4Y8LWI9</accession>
<dbReference type="EMBL" id="SOMN01000021">
    <property type="protein sequence ID" value="TFE24975.1"/>
    <property type="molecule type" value="Genomic_DNA"/>
</dbReference>
<evidence type="ECO:0000313" key="1">
    <source>
        <dbReference type="EMBL" id="TFE24975.1"/>
    </source>
</evidence>
<gene>
    <name evidence="1" type="ORF">E2980_14545</name>
</gene>
<proteinExistence type="predicted"/>
<sequence>MPVTIPREPDLVLISWTRNPLLPGSPRRITAVRVIGSARPCRSLLRPNLLLRTALRCLKDNGFRIVVSRRSTDVSGFVLLKRS</sequence>